<name>A0A0L6VMU5_9BASI</name>
<feature type="region of interest" description="Disordered" evidence="1">
    <location>
        <begin position="490"/>
        <end position="527"/>
    </location>
</feature>
<dbReference type="AlphaFoldDB" id="A0A0L6VMU5"/>
<accession>A0A0L6VMU5</accession>
<evidence type="ECO:0000256" key="1">
    <source>
        <dbReference type="SAM" id="MobiDB-lite"/>
    </source>
</evidence>
<keyword evidence="3" id="KW-1185">Reference proteome</keyword>
<protein>
    <submittedName>
        <fullName evidence="2">Uncharacterized protein</fullName>
    </submittedName>
</protein>
<dbReference type="InterPro" id="IPR027417">
    <property type="entry name" value="P-loop_NTPase"/>
</dbReference>
<dbReference type="Gene3D" id="3.40.50.300">
    <property type="entry name" value="P-loop containing nucleotide triphosphate hydrolases"/>
    <property type="match status" value="1"/>
</dbReference>
<dbReference type="STRING" id="27349.A0A0L6VMU5"/>
<feature type="compositionally biased region" description="Basic and acidic residues" evidence="1">
    <location>
        <begin position="490"/>
        <end position="504"/>
    </location>
</feature>
<dbReference type="PANTHER" id="PTHR33266">
    <property type="entry name" value="CHROMOSOME 15, WHOLE GENOME SHOTGUN SEQUENCE"/>
    <property type="match status" value="1"/>
</dbReference>
<organism evidence="2 3">
    <name type="scientific">Puccinia sorghi</name>
    <dbReference type="NCBI Taxonomy" id="27349"/>
    <lineage>
        <taxon>Eukaryota</taxon>
        <taxon>Fungi</taxon>
        <taxon>Dikarya</taxon>
        <taxon>Basidiomycota</taxon>
        <taxon>Pucciniomycotina</taxon>
        <taxon>Pucciniomycetes</taxon>
        <taxon>Pucciniales</taxon>
        <taxon>Pucciniaceae</taxon>
        <taxon>Puccinia</taxon>
    </lineage>
</organism>
<dbReference type="EMBL" id="LAVV01003499">
    <property type="protein sequence ID" value="KNZ62088.1"/>
    <property type="molecule type" value="Genomic_DNA"/>
</dbReference>
<evidence type="ECO:0000313" key="3">
    <source>
        <dbReference type="Proteomes" id="UP000037035"/>
    </source>
</evidence>
<comment type="caution">
    <text evidence="2">The sequence shown here is derived from an EMBL/GenBank/DDBJ whole genome shotgun (WGS) entry which is preliminary data.</text>
</comment>
<gene>
    <name evidence="2" type="ORF">VP01_1314g1</name>
</gene>
<proteinExistence type="predicted"/>
<dbReference type="Proteomes" id="UP000037035">
    <property type="component" value="Unassembled WGS sequence"/>
</dbReference>
<sequence>MSLDEIFEALKQPIPAASRLNDRSHERLDYDWSAEYAQRGFQSEYLHSDFILDPILEELRENAEKWAPDKYKAPYTAIIGPTMIGKTRLIMELAKRLPVVYVCLRSKDSTGLPPRSKLADYIVPLNPPNDPQLHYAIVLGAILEAVTDFFRSGEVAELDSEDQVTAWYKHSFPTDAKTDTEKFAAQVKVKMDAQQNLPEKQRFIYLKQALAAYSAAYSKLCPTRDLRLKILLAIDEARSLLELKDGSTVSPFRHFRRVLSQITQGEGFFALFTDTTSRVANFCPSLQYDPSARLHNLGSDLFPPIYQLQTLDLFASKPKTLEELASPIRLLSYGNPFYGPYARVAEIGIGTVAAIRQVVMIAQTKLLLTTSVAPLSQAQIFALLGPLIQPSLYTACELNIELLSSHAAHCMYINPTRDRVVSQYPSQPVYAIVAHQFLASDDTKWVACINGLTLAVHQGLVTSGDAGELAANLILIRAINQTMIMSDKKKSILSPEKKSPDEKNLIPATQEKNLPDKEASSGQQDSIFGDTEKSLIPYGRPVRLKDFLEVLTGKKADQIYLGSREDQCLTKNSKRLFKEGIIFFNHLILIRYTPNANDFLEYLHRGVAVQCKPRQPGFDQLFTIYLKPESDTSNSSSLDVKNISFCGIQVKNHKGYIRWTESDKWTTKNAQIEGIQNPYLVILFNLSGKTAKEAKPVRQDDPNRVLVPIHGLESIACLTTEISNALDQLKNADPDLMKMNERNHKTEQWIKSINPHAYRNNTE</sequence>
<evidence type="ECO:0000313" key="2">
    <source>
        <dbReference type="EMBL" id="KNZ62088.1"/>
    </source>
</evidence>
<dbReference type="PANTHER" id="PTHR33266:SF1">
    <property type="entry name" value="F-BOX DOMAIN-CONTAINING PROTEIN"/>
    <property type="match status" value="1"/>
</dbReference>
<dbReference type="OrthoDB" id="107110at2759"/>
<reference evidence="2 3" key="1">
    <citation type="submission" date="2015-08" db="EMBL/GenBank/DDBJ databases">
        <title>Next Generation Sequencing and Analysis of the Genome of Puccinia sorghi L Schw, the Causal Agent of Maize Common Rust.</title>
        <authorList>
            <person name="Rochi L."/>
            <person name="Burguener G."/>
            <person name="Darino M."/>
            <person name="Turjanski A."/>
            <person name="Kreff E."/>
            <person name="Dieguez M.J."/>
            <person name="Sacco F."/>
        </authorList>
    </citation>
    <scope>NUCLEOTIDE SEQUENCE [LARGE SCALE GENOMIC DNA]</scope>
    <source>
        <strain evidence="2 3">RO10H11247</strain>
    </source>
</reference>
<dbReference type="VEuPathDB" id="FungiDB:VP01_1314g1"/>